<dbReference type="Pfam" id="PF04616">
    <property type="entry name" value="Glyco_hydro_43"/>
    <property type="match status" value="1"/>
</dbReference>
<dbReference type="RefSeq" id="WP_197660335.1">
    <property type="nucleotide sequence ID" value="NZ_JAEAGR010000003.1"/>
</dbReference>
<dbReference type="CDD" id="cd09000">
    <property type="entry name" value="GH43_SXA-like"/>
    <property type="match status" value="1"/>
</dbReference>
<dbReference type="PANTHER" id="PTHR42812:SF12">
    <property type="entry name" value="BETA-XYLOSIDASE-RELATED"/>
    <property type="match status" value="1"/>
</dbReference>
<dbReference type="SUPFAM" id="SSF75005">
    <property type="entry name" value="Arabinanase/levansucrase/invertase"/>
    <property type="match status" value="1"/>
</dbReference>
<sequence>MNTITNPILKGFNPDPSILRVGEDYYIATSTFEWFPGVQIHHSKDLINWKLIARPLNRVSQLDMRGASGSEGVWAPCLSYDKGVFYLIYTNVKLWTYGGARDLHNYLVTTTDITGEWSEPIYLNSSGFDPSLFHDDDGRKYLVNQLWDHRKGKNQFAGIVLQEYSPEEERLVGPITNIFKGTELGLVEGPHLYKRNGYYYLLTAEGGTRFKHAVTFARSKDLLGPYEVHPTNPILTSWTDPTLVLQRAGHGDLVETPEGEWYMVHLCGRPIPSRGRCILGRETAIQKMVWREDDWIYLEAGGNKPQVTVPAPNVKEVKWEEEPHRDDFNSSELNIHYQTLRMPLEKEYLSLTDRPGYLRLRGSESLGSKFHQSLIARRQQAFCYTASTVVEFEPDIFQQQAGLVTMYDNNNFYYLHITLDEEKGKVLEILKRDAGVFDEPLKEKIVINDWEKCYLRVEVDYHILQFYYSKDGEEWIKIGPEFDASILSDEYTEPNRFTGAFVGLCCQDLSGQRKEADFDYFEYIER</sequence>
<comment type="caution">
    <text evidence="8">The sequence shown here is derived from an EMBL/GenBank/DDBJ whole genome shotgun (WGS) entry which is preliminary data.</text>
</comment>
<dbReference type="EMBL" id="JAEAGR010000003">
    <property type="protein sequence ID" value="MBH1940114.1"/>
    <property type="molecule type" value="Genomic_DNA"/>
</dbReference>
<dbReference type="InterPro" id="IPR023296">
    <property type="entry name" value="Glyco_hydro_beta-prop_sf"/>
</dbReference>
<evidence type="ECO:0000256" key="6">
    <source>
        <dbReference type="RuleBase" id="RU361187"/>
    </source>
</evidence>
<evidence type="ECO:0000313" key="8">
    <source>
        <dbReference type="EMBL" id="MBH1940114.1"/>
    </source>
</evidence>
<evidence type="ECO:0000313" key="9">
    <source>
        <dbReference type="Proteomes" id="UP000623269"/>
    </source>
</evidence>
<dbReference type="AlphaFoldDB" id="A0A8J7HCQ1"/>
<dbReference type="InterPro" id="IPR013320">
    <property type="entry name" value="ConA-like_dom_sf"/>
</dbReference>
<comment type="similarity">
    <text evidence="1 6">Belongs to the glycosyl hydrolase 43 family.</text>
</comment>
<dbReference type="PANTHER" id="PTHR42812">
    <property type="entry name" value="BETA-XYLOSIDASE"/>
    <property type="match status" value="1"/>
</dbReference>
<reference evidence="8" key="1">
    <citation type="submission" date="2020-12" db="EMBL/GenBank/DDBJ databases">
        <title>M. sibirica DSM 26468T genome.</title>
        <authorList>
            <person name="Thieme N."/>
            <person name="Rettenmaier R."/>
            <person name="Zverlov V."/>
            <person name="Liebl W."/>
        </authorList>
    </citation>
    <scope>NUCLEOTIDE SEQUENCE</scope>
    <source>
        <strain evidence="8">DSM 26468</strain>
    </source>
</reference>
<keyword evidence="9" id="KW-1185">Reference proteome</keyword>
<evidence type="ECO:0000256" key="3">
    <source>
        <dbReference type="ARBA" id="ARBA00023295"/>
    </source>
</evidence>
<feature type="domain" description="Beta-xylosidase C-terminal Concanavalin A-like" evidence="7">
    <location>
        <begin position="325"/>
        <end position="523"/>
    </location>
</feature>
<gene>
    <name evidence="8" type="ORF">I5677_04295</name>
</gene>
<feature type="active site" description="Proton acceptor" evidence="4">
    <location>
        <position position="15"/>
    </location>
</feature>
<proteinExistence type="inferred from homology"/>
<name>A0A8J7HCQ1_9FIRM</name>
<dbReference type="Gene3D" id="2.115.10.20">
    <property type="entry name" value="Glycosyl hydrolase domain, family 43"/>
    <property type="match status" value="1"/>
</dbReference>
<dbReference type="InterPro" id="IPR041542">
    <property type="entry name" value="GH43_C2"/>
</dbReference>
<dbReference type="Pfam" id="PF17851">
    <property type="entry name" value="GH43_C2"/>
    <property type="match status" value="1"/>
</dbReference>
<dbReference type="GO" id="GO:0005975">
    <property type="term" value="P:carbohydrate metabolic process"/>
    <property type="evidence" value="ECO:0007669"/>
    <property type="project" value="InterPro"/>
</dbReference>
<dbReference type="SUPFAM" id="SSF49899">
    <property type="entry name" value="Concanavalin A-like lectins/glucanases"/>
    <property type="match status" value="1"/>
</dbReference>
<keyword evidence="2 6" id="KW-0378">Hydrolase</keyword>
<accession>A0A8J7HCQ1</accession>
<evidence type="ECO:0000259" key="7">
    <source>
        <dbReference type="Pfam" id="PF17851"/>
    </source>
</evidence>
<dbReference type="InterPro" id="IPR051795">
    <property type="entry name" value="Glycosyl_Hydrlase_43"/>
</dbReference>
<dbReference type="GO" id="GO:0004553">
    <property type="term" value="F:hydrolase activity, hydrolyzing O-glycosyl compounds"/>
    <property type="evidence" value="ECO:0007669"/>
    <property type="project" value="InterPro"/>
</dbReference>
<evidence type="ECO:0000256" key="5">
    <source>
        <dbReference type="PIRSR" id="PIRSR606710-2"/>
    </source>
</evidence>
<dbReference type="Gene3D" id="2.60.120.200">
    <property type="match status" value="1"/>
</dbReference>
<protein>
    <submittedName>
        <fullName evidence="8">Glycoside hydrolase family 43 protein</fullName>
    </submittedName>
</protein>
<feature type="active site" description="Proton donor" evidence="4">
    <location>
        <position position="188"/>
    </location>
</feature>
<dbReference type="Proteomes" id="UP000623269">
    <property type="component" value="Unassembled WGS sequence"/>
</dbReference>
<organism evidence="8 9">
    <name type="scientific">Mobilitalea sibirica</name>
    <dbReference type="NCBI Taxonomy" id="1462919"/>
    <lineage>
        <taxon>Bacteria</taxon>
        <taxon>Bacillati</taxon>
        <taxon>Bacillota</taxon>
        <taxon>Clostridia</taxon>
        <taxon>Lachnospirales</taxon>
        <taxon>Lachnospiraceae</taxon>
        <taxon>Mobilitalea</taxon>
    </lineage>
</organism>
<evidence type="ECO:0000256" key="1">
    <source>
        <dbReference type="ARBA" id="ARBA00009865"/>
    </source>
</evidence>
<keyword evidence="3 6" id="KW-0326">Glycosidase</keyword>
<feature type="site" description="Important for catalytic activity, responsible for pKa modulation of the active site Glu and correct orientation of both the proton donor and substrate" evidence="5">
    <location>
        <position position="129"/>
    </location>
</feature>
<dbReference type="InterPro" id="IPR006710">
    <property type="entry name" value="Glyco_hydro_43"/>
</dbReference>
<evidence type="ECO:0000256" key="4">
    <source>
        <dbReference type="PIRSR" id="PIRSR606710-1"/>
    </source>
</evidence>
<evidence type="ECO:0000256" key="2">
    <source>
        <dbReference type="ARBA" id="ARBA00022801"/>
    </source>
</evidence>